<keyword evidence="2" id="KW-1185">Reference proteome</keyword>
<dbReference type="EMBL" id="LASV01000696">
    <property type="protein sequence ID" value="KKA17186.1"/>
    <property type="molecule type" value="Genomic_DNA"/>
</dbReference>
<gene>
    <name evidence="1" type="ORF">T310_9146</name>
</gene>
<evidence type="ECO:0000313" key="2">
    <source>
        <dbReference type="Proteomes" id="UP000053958"/>
    </source>
</evidence>
<dbReference type="GeneID" id="25321134"/>
<accession>A0A0F4YH15</accession>
<dbReference type="Proteomes" id="UP000053958">
    <property type="component" value="Unassembled WGS sequence"/>
</dbReference>
<dbReference type="RefSeq" id="XP_013323798.1">
    <property type="nucleotide sequence ID" value="XM_013468344.1"/>
</dbReference>
<dbReference type="AlphaFoldDB" id="A0A0F4YH15"/>
<evidence type="ECO:0000313" key="1">
    <source>
        <dbReference type="EMBL" id="KKA17186.1"/>
    </source>
</evidence>
<protein>
    <submittedName>
        <fullName evidence="1">Uncharacterized protein</fullName>
    </submittedName>
</protein>
<organism evidence="1 2">
    <name type="scientific">Rasamsonia emersonii (strain ATCC 16479 / CBS 393.64 / IMI 116815)</name>
    <dbReference type="NCBI Taxonomy" id="1408163"/>
    <lineage>
        <taxon>Eukaryota</taxon>
        <taxon>Fungi</taxon>
        <taxon>Dikarya</taxon>
        <taxon>Ascomycota</taxon>
        <taxon>Pezizomycotina</taxon>
        <taxon>Eurotiomycetes</taxon>
        <taxon>Eurotiomycetidae</taxon>
        <taxon>Eurotiales</taxon>
        <taxon>Trichocomaceae</taxon>
        <taxon>Rasamsonia</taxon>
    </lineage>
</organism>
<reference evidence="1 2" key="1">
    <citation type="submission" date="2015-04" db="EMBL/GenBank/DDBJ databases">
        <authorList>
            <person name="Heijne W.H."/>
            <person name="Fedorova N.D."/>
            <person name="Nierman W.C."/>
            <person name="Vollebregt A.W."/>
            <person name="Zhao Z."/>
            <person name="Wu L."/>
            <person name="Kumar M."/>
            <person name="Stam H."/>
            <person name="van den Berg M.A."/>
            <person name="Pel H.J."/>
        </authorList>
    </citation>
    <scope>NUCLEOTIDE SEQUENCE [LARGE SCALE GENOMIC DNA]</scope>
    <source>
        <strain evidence="1 2">CBS 393.64</strain>
    </source>
</reference>
<sequence length="207" mass="23192">LSSFDYGVLSGSPGRRSEASYLYHLLHPRISPGPGRGPWWGEKLGKLSRGPNRASETGRWSAPMALDRHRCTRVASTASWGYSLAHPGAHGSGGRRAVAQASCRPIACRSRLQRGVEVSARLSPRFLSPRSFFLLIQLRHSPFTLRTSFFSSQRLFYCSSALFPVSRSFHFILFFFSLPFVSLATHLLRGWSLDTVSLNWWNPVSVH</sequence>
<feature type="non-terminal residue" evidence="1">
    <location>
        <position position="1"/>
    </location>
</feature>
<name>A0A0F4YH15_RASE3</name>
<comment type="caution">
    <text evidence="1">The sequence shown here is derived from an EMBL/GenBank/DDBJ whole genome shotgun (WGS) entry which is preliminary data.</text>
</comment>
<proteinExistence type="predicted"/>